<keyword evidence="6" id="KW-1015">Disulfide bond</keyword>
<evidence type="ECO:0000256" key="1">
    <source>
        <dbReference type="ARBA" id="ARBA00022670"/>
    </source>
</evidence>
<keyword evidence="10" id="KW-1185">Reference proteome</keyword>
<keyword evidence="2 7" id="KW-0479">Metal-binding</keyword>
<accession>A0A914Q5P5</accession>
<dbReference type="WBParaSite" id="PDA_v2.g24300.t1">
    <property type="protein sequence ID" value="PDA_v2.g24300.t1"/>
    <property type="gene ID" value="PDA_v2.g24300"/>
</dbReference>
<comment type="caution">
    <text evidence="7">Lacks conserved residue(s) required for the propagation of feature annotation.</text>
</comment>
<keyword evidence="4 7" id="KW-0862">Zinc</keyword>
<dbReference type="SUPFAM" id="SSF55486">
    <property type="entry name" value="Metalloproteases ('zincins'), catalytic domain"/>
    <property type="match status" value="1"/>
</dbReference>
<dbReference type="InterPro" id="IPR001506">
    <property type="entry name" value="Peptidase_M12A"/>
</dbReference>
<dbReference type="PROSITE" id="PS51864">
    <property type="entry name" value="ASTACIN"/>
    <property type="match status" value="1"/>
</dbReference>
<organism evidence="10 11">
    <name type="scientific">Panagrolaimus davidi</name>
    <dbReference type="NCBI Taxonomy" id="227884"/>
    <lineage>
        <taxon>Eukaryota</taxon>
        <taxon>Metazoa</taxon>
        <taxon>Ecdysozoa</taxon>
        <taxon>Nematoda</taxon>
        <taxon>Chromadorea</taxon>
        <taxon>Rhabditida</taxon>
        <taxon>Tylenchina</taxon>
        <taxon>Panagrolaimomorpha</taxon>
        <taxon>Panagrolaimoidea</taxon>
        <taxon>Panagrolaimidae</taxon>
        <taxon>Panagrolaimus</taxon>
    </lineage>
</organism>
<feature type="chain" id="PRO_5038157474" description="Metalloendopeptidase" evidence="8">
    <location>
        <begin position="22"/>
        <end position="595"/>
    </location>
</feature>
<feature type="binding site" evidence="7">
    <location>
        <position position="346"/>
    </location>
    <ligand>
        <name>Zn(2+)</name>
        <dbReference type="ChEBI" id="CHEBI:29105"/>
        <note>catalytic</note>
    </ligand>
</feature>
<dbReference type="Proteomes" id="UP000887578">
    <property type="component" value="Unplaced"/>
</dbReference>
<feature type="active site" evidence="7">
    <location>
        <position position="343"/>
    </location>
</feature>
<evidence type="ECO:0000256" key="6">
    <source>
        <dbReference type="ARBA" id="ARBA00023157"/>
    </source>
</evidence>
<protein>
    <recommendedName>
        <fullName evidence="8">Metalloendopeptidase</fullName>
        <ecNumber evidence="8">3.4.24.-</ecNumber>
    </recommendedName>
</protein>
<dbReference type="Gene3D" id="3.40.390.10">
    <property type="entry name" value="Collagenase (Catalytic Domain)"/>
    <property type="match status" value="1"/>
</dbReference>
<keyword evidence="5 7" id="KW-0482">Metalloprotease</keyword>
<comment type="cofactor">
    <cofactor evidence="7 8">
        <name>Zn(2+)</name>
        <dbReference type="ChEBI" id="CHEBI:29105"/>
    </cofactor>
    <text evidence="7 8">Binds 1 zinc ion per subunit.</text>
</comment>
<dbReference type="Pfam" id="PF01400">
    <property type="entry name" value="Astacin"/>
    <property type="match status" value="1"/>
</dbReference>
<evidence type="ECO:0000256" key="8">
    <source>
        <dbReference type="RuleBase" id="RU361183"/>
    </source>
</evidence>
<dbReference type="PRINTS" id="PR00480">
    <property type="entry name" value="ASTACIN"/>
</dbReference>
<dbReference type="EC" id="3.4.24.-" evidence="8"/>
<dbReference type="PANTHER" id="PTHR10127">
    <property type="entry name" value="DISCOIDIN, CUB, EGF, LAMININ , AND ZINC METALLOPROTEASE DOMAIN CONTAINING"/>
    <property type="match status" value="1"/>
</dbReference>
<feature type="domain" description="Peptidase M12A" evidence="9">
    <location>
        <begin position="245"/>
        <end position="363"/>
    </location>
</feature>
<evidence type="ECO:0000256" key="5">
    <source>
        <dbReference type="ARBA" id="ARBA00023049"/>
    </source>
</evidence>
<evidence type="ECO:0000313" key="10">
    <source>
        <dbReference type="Proteomes" id="UP000887578"/>
    </source>
</evidence>
<evidence type="ECO:0000313" key="11">
    <source>
        <dbReference type="WBParaSite" id="PDA_v2.g24300.t1"/>
    </source>
</evidence>
<proteinExistence type="predicted"/>
<feature type="binding site" evidence="7">
    <location>
        <position position="352"/>
    </location>
    <ligand>
        <name>Zn(2+)</name>
        <dbReference type="ChEBI" id="CHEBI:29105"/>
        <note>catalytic</note>
    </ligand>
</feature>
<feature type="signal peptide" evidence="8">
    <location>
        <begin position="1"/>
        <end position="21"/>
    </location>
</feature>
<reference evidence="11" key="1">
    <citation type="submission" date="2022-11" db="UniProtKB">
        <authorList>
            <consortium name="WormBaseParasite"/>
        </authorList>
    </citation>
    <scope>IDENTIFICATION</scope>
</reference>
<dbReference type="SMART" id="SM00235">
    <property type="entry name" value="ZnMc"/>
    <property type="match status" value="1"/>
</dbReference>
<evidence type="ECO:0000256" key="3">
    <source>
        <dbReference type="ARBA" id="ARBA00022801"/>
    </source>
</evidence>
<feature type="binding site" evidence="7">
    <location>
        <position position="342"/>
    </location>
    <ligand>
        <name>Zn(2+)</name>
        <dbReference type="ChEBI" id="CHEBI:29105"/>
        <note>catalytic</note>
    </ligand>
</feature>
<dbReference type="GO" id="GO:0006508">
    <property type="term" value="P:proteolysis"/>
    <property type="evidence" value="ECO:0007669"/>
    <property type="project" value="UniProtKB-KW"/>
</dbReference>
<keyword evidence="3 7" id="KW-0378">Hydrolase</keyword>
<dbReference type="GO" id="GO:0008270">
    <property type="term" value="F:zinc ion binding"/>
    <property type="evidence" value="ECO:0007669"/>
    <property type="project" value="UniProtKB-UniRule"/>
</dbReference>
<dbReference type="InterPro" id="IPR024079">
    <property type="entry name" value="MetalloPept_cat_dom_sf"/>
</dbReference>
<dbReference type="InterPro" id="IPR006026">
    <property type="entry name" value="Peptidase_Metallo"/>
</dbReference>
<name>A0A914Q5P5_9BILA</name>
<dbReference type="PANTHER" id="PTHR10127:SF780">
    <property type="entry name" value="METALLOENDOPEPTIDASE"/>
    <property type="match status" value="1"/>
</dbReference>
<evidence type="ECO:0000256" key="2">
    <source>
        <dbReference type="ARBA" id="ARBA00022723"/>
    </source>
</evidence>
<dbReference type="AlphaFoldDB" id="A0A914Q5P5"/>
<keyword evidence="1 7" id="KW-0645">Protease</keyword>
<sequence>MKPFFVFTLTGFLWITVVIESIPVDIVKVKKPSGKSNTDALIHEPKIVKNKVDADNGASESSGSNVMANVKLNKISNSFANVNGVASANPIKANSIRKAKTVKRKFKAKINYFDDDRALPLKNKISQRKQNRTLDLSDIDEVLSDQLKKKYGEYVKDGYGRNVEELTNIRKKLKILKKMRGTKESAKTVKTNETSTDVDDLLFEGDERLTEAQLDSIIASTARHYGFDMKPLEKYGIKSRRSKRQAVLDPNDNDRLWPQGTINYAFDQNFPAATKKIVRQAFKNIENQTCLSFAESSDTASRIQFANTGSTTRCDAPLGHYNNDPHVVRAAACLTKFGTLSHEILHVLGIHHQQSRSDVEDFLEDTNIKLLNLRYSCMCENPTVTCLNGGYPNPYDCSSCLCPRGYDSSKRCSGVDPGTEGESEEIAVTSDECQTFEKSLGTDDDFSNTYYKKAWLQFKAPSGKRVQLIFLKGADKDESENSGCPDNGIEVKMTKSKFDRTGYIPTNDGIKTFTSSGNMAMLQLFAKKNMIDLTVKYRYVDSANDDIPQSCLPISECENIAGDEDCELYAGNPNDDCENDQEFMLINCAKTCGVC</sequence>
<evidence type="ECO:0000256" key="4">
    <source>
        <dbReference type="ARBA" id="ARBA00022833"/>
    </source>
</evidence>
<evidence type="ECO:0000259" key="9">
    <source>
        <dbReference type="PROSITE" id="PS51864"/>
    </source>
</evidence>
<evidence type="ECO:0000256" key="7">
    <source>
        <dbReference type="PROSITE-ProRule" id="PRU01211"/>
    </source>
</evidence>
<dbReference type="GO" id="GO:0004222">
    <property type="term" value="F:metalloendopeptidase activity"/>
    <property type="evidence" value="ECO:0007669"/>
    <property type="project" value="UniProtKB-UniRule"/>
</dbReference>
<keyword evidence="8" id="KW-0732">Signal</keyword>